<evidence type="ECO:0000256" key="2">
    <source>
        <dbReference type="ARBA" id="ARBA00023180"/>
    </source>
</evidence>
<dbReference type="InterPro" id="IPR001087">
    <property type="entry name" value="GDSL"/>
</dbReference>
<keyword evidence="2" id="KW-0325">Glycoprotein</keyword>
<accession>A0AAD1Z7P4</accession>
<dbReference type="GO" id="GO:0016788">
    <property type="term" value="F:hydrolase activity, acting on ester bonds"/>
    <property type="evidence" value="ECO:0007669"/>
    <property type="project" value="InterPro"/>
</dbReference>
<dbReference type="PANTHER" id="PTHR22835">
    <property type="entry name" value="ZINC FINGER FYVE DOMAIN CONTAINING PROTEIN"/>
    <property type="match status" value="1"/>
</dbReference>
<dbReference type="EMBL" id="OU503042">
    <property type="protein sequence ID" value="CAI9764299.1"/>
    <property type="molecule type" value="Genomic_DNA"/>
</dbReference>
<proteinExistence type="inferred from homology"/>
<dbReference type="InterPro" id="IPR036514">
    <property type="entry name" value="SGNH_hydro_sf"/>
</dbReference>
<keyword evidence="4" id="KW-1185">Reference proteome</keyword>
<organism evidence="3 4">
    <name type="scientific">Fraxinus pennsylvanica</name>
    <dbReference type="NCBI Taxonomy" id="56036"/>
    <lineage>
        <taxon>Eukaryota</taxon>
        <taxon>Viridiplantae</taxon>
        <taxon>Streptophyta</taxon>
        <taxon>Embryophyta</taxon>
        <taxon>Tracheophyta</taxon>
        <taxon>Spermatophyta</taxon>
        <taxon>Magnoliopsida</taxon>
        <taxon>eudicotyledons</taxon>
        <taxon>Gunneridae</taxon>
        <taxon>Pentapetalae</taxon>
        <taxon>asterids</taxon>
        <taxon>lamiids</taxon>
        <taxon>Lamiales</taxon>
        <taxon>Oleaceae</taxon>
        <taxon>Oleeae</taxon>
        <taxon>Fraxinus</taxon>
    </lineage>
</organism>
<evidence type="ECO:0000256" key="1">
    <source>
        <dbReference type="ARBA" id="ARBA00008668"/>
    </source>
</evidence>
<dbReference type="Gene3D" id="3.40.50.1110">
    <property type="entry name" value="SGNH hydrolase"/>
    <property type="match status" value="1"/>
</dbReference>
<dbReference type="AlphaFoldDB" id="A0AAD1Z7P4"/>
<comment type="similarity">
    <text evidence="1">Belongs to the 'GDSL' lipolytic enzyme family.</text>
</comment>
<dbReference type="Proteomes" id="UP000834106">
    <property type="component" value="Chromosome 7"/>
</dbReference>
<protein>
    <submittedName>
        <fullName evidence="3">Uncharacterized protein</fullName>
    </submittedName>
</protein>
<evidence type="ECO:0000313" key="4">
    <source>
        <dbReference type="Proteomes" id="UP000834106"/>
    </source>
</evidence>
<gene>
    <name evidence="3" type="ORF">FPE_LOCUS11729</name>
</gene>
<evidence type="ECO:0000313" key="3">
    <source>
        <dbReference type="EMBL" id="CAI9764299.1"/>
    </source>
</evidence>
<dbReference type="PANTHER" id="PTHR22835:SF654">
    <property type="entry name" value="ACETYLAJMALAN ESTERASE-LIKE"/>
    <property type="match status" value="1"/>
</dbReference>
<sequence length="348" mass="38259">MGSRSPFARLPYGETLFGNATGRCSNGLLMIDFFALSAGLPLLNPYQEAEANFEHGVNFAVAGSTALPVKELADMNILSPVTTSSLDVQLDWMHSHFNSACNNQTDCAQKNANSLFMVGEIGGNDYNYALIQRKSIQELREMVPQVVATISNAVRRVIDFGATRVVVPGNLPIGCLPIYLTGFQTNDSTAYDDFHCLKDLNNFSIYHNERLQQAIKELKTQYPNTTILYGDYYNSFLWVLSRARFLGFDLNSVQKACCGSGGAYNFNLAKMCGAPGLRIRRTPTLSSYHPRLSSWDQNNSTVQASPPALSTLAMGAPTPPPLSHSPTLHYDSHPESLVQIQTEVPLMC</sequence>
<reference evidence="3" key="1">
    <citation type="submission" date="2023-05" db="EMBL/GenBank/DDBJ databases">
        <authorList>
            <person name="Huff M."/>
        </authorList>
    </citation>
    <scope>NUCLEOTIDE SEQUENCE</scope>
</reference>
<name>A0AAD1Z7P4_9LAMI</name>
<dbReference type="Pfam" id="PF00657">
    <property type="entry name" value="Lipase_GDSL"/>
    <property type="match status" value="1"/>
</dbReference>